<organism evidence="2 3">
    <name type="scientific">Tigriopus californicus</name>
    <name type="common">Marine copepod</name>
    <dbReference type="NCBI Taxonomy" id="6832"/>
    <lineage>
        <taxon>Eukaryota</taxon>
        <taxon>Metazoa</taxon>
        <taxon>Ecdysozoa</taxon>
        <taxon>Arthropoda</taxon>
        <taxon>Crustacea</taxon>
        <taxon>Multicrustacea</taxon>
        <taxon>Hexanauplia</taxon>
        <taxon>Copepoda</taxon>
        <taxon>Harpacticoida</taxon>
        <taxon>Harpacticidae</taxon>
        <taxon>Tigriopus</taxon>
    </lineage>
</organism>
<sequence length="269" mass="30912">DLVGVTPGPEPESTTLGLWQEPNQENQDQPEIAYLPFKGYQVEANKLEKSRLHNQNPSNDHTRFHGIRNSILNHILTDFLIQKKRDGVNKEGFPIHYPLEDWDRTGNVVQPKPERGVDEIQRLLYRALQGLDPEDALAVADKIEFVGNSMVQKYGPYPQIASPDKPRNIFGTFNHPIQGTWESQVNITDFHIKAVNLTLYLCAPSDAKFPNNPPWQDFRFVMGYFIRQNIRSLRLCNEESTPLTLDDVKAYVRFKGEIEHVDPHFGPLR</sequence>
<gene>
    <name evidence="2" type="ORF">TCAL_12814</name>
</gene>
<proteinExistence type="predicted"/>
<keyword evidence="3" id="KW-1185">Reference proteome</keyword>
<protein>
    <submittedName>
        <fullName evidence="2">Uncharacterized protein</fullName>
    </submittedName>
</protein>
<dbReference type="AlphaFoldDB" id="A0A553NXQ2"/>
<dbReference type="Proteomes" id="UP000318571">
    <property type="component" value="Chromosome 9"/>
</dbReference>
<name>A0A553NXQ2_TIGCA</name>
<accession>A0A553NXQ2</accession>
<evidence type="ECO:0000313" key="3">
    <source>
        <dbReference type="Proteomes" id="UP000318571"/>
    </source>
</evidence>
<reference evidence="2 3" key="1">
    <citation type="journal article" date="2018" name="Nat. Ecol. Evol.">
        <title>Genomic signatures of mitonuclear coevolution across populations of Tigriopus californicus.</title>
        <authorList>
            <person name="Barreto F.S."/>
            <person name="Watson E.T."/>
            <person name="Lima T.G."/>
            <person name="Willett C.S."/>
            <person name="Edmands S."/>
            <person name="Li W."/>
            <person name="Burton R.S."/>
        </authorList>
    </citation>
    <scope>NUCLEOTIDE SEQUENCE [LARGE SCALE GENOMIC DNA]</scope>
    <source>
        <strain evidence="2 3">San Diego</strain>
    </source>
</reference>
<comment type="caution">
    <text evidence="2">The sequence shown here is derived from an EMBL/GenBank/DDBJ whole genome shotgun (WGS) entry which is preliminary data.</text>
</comment>
<evidence type="ECO:0000313" key="2">
    <source>
        <dbReference type="EMBL" id="TRY70204.1"/>
    </source>
</evidence>
<evidence type="ECO:0000256" key="1">
    <source>
        <dbReference type="SAM" id="MobiDB-lite"/>
    </source>
</evidence>
<feature type="region of interest" description="Disordered" evidence="1">
    <location>
        <begin position="1"/>
        <end position="25"/>
    </location>
</feature>
<dbReference type="EMBL" id="VCGU01000009">
    <property type="protein sequence ID" value="TRY70204.1"/>
    <property type="molecule type" value="Genomic_DNA"/>
</dbReference>
<feature type="non-terminal residue" evidence="2">
    <location>
        <position position="1"/>
    </location>
</feature>